<dbReference type="InterPro" id="IPR016187">
    <property type="entry name" value="CTDL_fold"/>
</dbReference>
<comment type="caution">
    <text evidence="8">The sequence shown here is derived from an EMBL/GenBank/DDBJ whole genome shotgun (WGS) entry which is preliminary data.</text>
</comment>
<keyword evidence="5" id="KW-0408">Iron</keyword>
<dbReference type="CDD" id="cd00037">
    <property type="entry name" value="CLECT"/>
    <property type="match status" value="1"/>
</dbReference>
<keyword evidence="2" id="KW-0479">Metal-binding</keyword>
<reference evidence="8 9" key="1">
    <citation type="journal article" date="2017" name="Nat. Ecol. Evol.">
        <title>Scallop genome provides insights into evolution of bilaterian karyotype and development.</title>
        <authorList>
            <person name="Wang S."/>
            <person name="Zhang J."/>
            <person name="Jiao W."/>
            <person name="Li J."/>
            <person name="Xun X."/>
            <person name="Sun Y."/>
            <person name="Guo X."/>
            <person name="Huan P."/>
            <person name="Dong B."/>
            <person name="Zhang L."/>
            <person name="Hu X."/>
            <person name="Sun X."/>
            <person name="Wang J."/>
            <person name="Zhao C."/>
            <person name="Wang Y."/>
            <person name="Wang D."/>
            <person name="Huang X."/>
            <person name="Wang R."/>
            <person name="Lv J."/>
            <person name="Li Y."/>
            <person name="Zhang Z."/>
            <person name="Liu B."/>
            <person name="Lu W."/>
            <person name="Hui Y."/>
            <person name="Liang J."/>
            <person name="Zhou Z."/>
            <person name="Hou R."/>
            <person name="Li X."/>
            <person name="Liu Y."/>
            <person name="Li H."/>
            <person name="Ning X."/>
            <person name="Lin Y."/>
            <person name="Zhao L."/>
            <person name="Xing Q."/>
            <person name="Dou J."/>
            <person name="Li Y."/>
            <person name="Mao J."/>
            <person name="Guo H."/>
            <person name="Dou H."/>
            <person name="Li T."/>
            <person name="Mu C."/>
            <person name="Jiang W."/>
            <person name="Fu Q."/>
            <person name="Fu X."/>
            <person name="Miao Y."/>
            <person name="Liu J."/>
            <person name="Yu Q."/>
            <person name="Li R."/>
            <person name="Liao H."/>
            <person name="Li X."/>
            <person name="Kong Y."/>
            <person name="Jiang Z."/>
            <person name="Chourrout D."/>
            <person name="Li R."/>
            <person name="Bao Z."/>
        </authorList>
    </citation>
    <scope>NUCLEOTIDE SEQUENCE [LARGE SCALE GENOMIC DNA]</scope>
    <source>
        <strain evidence="8 9">PY_sf001</strain>
    </source>
</reference>
<proteinExistence type="inferred from homology"/>
<dbReference type="SUPFAM" id="SSF51197">
    <property type="entry name" value="Clavaminate synthase-like"/>
    <property type="match status" value="1"/>
</dbReference>
<dbReference type="InterPro" id="IPR051178">
    <property type="entry name" value="TfdA_dioxygenase"/>
</dbReference>
<keyword evidence="4" id="KW-0560">Oxidoreductase</keyword>
<dbReference type="PANTHER" id="PTHR43779">
    <property type="entry name" value="DIOXYGENASE RV0097-RELATED"/>
    <property type="match status" value="1"/>
</dbReference>
<evidence type="ECO:0000259" key="7">
    <source>
        <dbReference type="PROSITE" id="PS50041"/>
    </source>
</evidence>
<evidence type="ECO:0000256" key="3">
    <source>
        <dbReference type="ARBA" id="ARBA00022964"/>
    </source>
</evidence>
<evidence type="ECO:0000256" key="2">
    <source>
        <dbReference type="ARBA" id="ARBA00022723"/>
    </source>
</evidence>
<feature type="domain" description="C-type lectin" evidence="7">
    <location>
        <begin position="345"/>
        <end position="443"/>
    </location>
</feature>
<accession>A0A210R112</accession>
<dbReference type="PROSITE" id="PS50041">
    <property type="entry name" value="C_TYPE_LECTIN_2"/>
    <property type="match status" value="1"/>
</dbReference>
<evidence type="ECO:0000256" key="1">
    <source>
        <dbReference type="ARBA" id="ARBA00005896"/>
    </source>
</evidence>
<dbReference type="Proteomes" id="UP000242188">
    <property type="component" value="Unassembled WGS sequence"/>
</dbReference>
<dbReference type="Gene3D" id="3.10.100.10">
    <property type="entry name" value="Mannose-Binding Protein A, subunit A"/>
    <property type="match status" value="1"/>
</dbReference>
<dbReference type="GO" id="GO:0046872">
    <property type="term" value="F:metal ion binding"/>
    <property type="evidence" value="ECO:0007669"/>
    <property type="project" value="UniProtKB-KW"/>
</dbReference>
<name>A0A210R112_MIZYE</name>
<dbReference type="Pfam" id="PF00059">
    <property type="entry name" value="Lectin_C"/>
    <property type="match status" value="1"/>
</dbReference>
<dbReference type="PANTHER" id="PTHR43779:SF3">
    <property type="entry name" value="(3R)-3-[(CARBOXYMETHYL)AMINO]FATTY ACID OXYGENASE_DECARBOXYLASE"/>
    <property type="match status" value="1"/>
</dbReference>
<sequence>MHRLTVSIVLLMSIGVSAVEESCDRHSGIQTECQVPFSTCGYTLRPLSSKFGAEVTGVDLTTVNQSCADALKQEALMYRFLLFRDQDLTWQEQIKFTNLLGAVFSETSSLRRPFHPKTPDPRIAYLSNDPLEGIPGQGVEAWHVDGNSVPAPHQFTLIYCVSATRNGPTLIVPLKEIVDMFTPEERAFLDSIRYVSGNNESITMPLIYKHPVRNYDTIVVALGLLSGQYILRQDDHDTILSKEETQRIKDLIEAKIIGSNLIYSHQYKSKDLLLLNNPSVAHIAGPGSQNPVEVAGLRLMHRSTVRGDRPPSKTSSIKYACAQFEPFASGYCLFSLKDSVFYPRYGFFDTRDAARQRCKSIDEGADLATIPNKKWNNLAKTIIERTGVPHWLNGTNPQEEDVFWGEVKSEFTNWHREQPNDHDGPEVCLIMGPFGTWLDLACEPKTQPGADPGPVITWEDGVRRKFNVYPLCGVLHKQS</sequence>
<gene>
    <name evidence="8" type="ORF">KP79_PYT05035</name>
</gene>
<evidence type="ECO:0000256" key="5">
    <source>
        <dbReference type="ARBA" id="ARBA00023004"/>
    </source>
</evidence>
<evidence type="ECO:0000313" key="9">
    <source>
        <dbReference type="Proteomes" id="UP000242188"/>
    </source>
</evidence>
<organism evidence="8 9">
    <name type="scientific">Mizuhopecten yessoensis</name>
    <name type="common">Japanese scallop</name>
    <name type="synonym">Patinopecten yessoensis</name>
    <dbReference type="NCBI Taxonomy" id="6573"/>
    <lineage>
        <taxon>Eukaryota</taxon>
        <taxon>Metazoa</taxon>
        <taxon>Spiralia</taxon>
        <taxon>Lophotrochozoa</taxon>
        <taxon>Mollusca</taxon>
        <taxon>Bivalvia</taxon>
        <taxon>Autobranchia</taxon>
        <taxon>Pteriomorphia</taxon>
        <taxon>Pectinida</taxon>
        <taxon>Pectinoidea</taxon>
        <taxon>Pectinidae</taxon>
        <taxon>Mizuhopecten</taxon>
    </lineage>
</organism>
<keyword evidence="9" id="KW-1185">Reference proteome</keyword>
<evidence type="ECO:0000313" key="8">
    <source>
        <dbReference type="EMBL" id="OWF54716.1"/>
    </source>
</evidence>
<dbReference type="EMBL" id="NEDP02000931">
    <property type="protein sequence ID" value="OWF54716.1"/>
    <property type="molecule type" value="Genomic_DNA"/>
</dbReference>
<keyword evidence="6" id="KW-0732">Signal</keyword>
<dbReference type="Pfam" id="PF02668">
    <property type="entry name" value="TauD"/>
    <property type="match status" value="1"/>
</dbReference>
<evidence type="ECO:0000256" key="6">
    <source>
        <dbReference type="SAM" id="SignalP"/>
    </source>
</evidence>
<evidence type="ECO:0000256" key="4">
    <source>
        <dbReference type="ARBA" id="ARBA00023002"/>
    </source>
</evidence>
<protein>
    <recommendedName>
        <fullName evidence="7">C-type lectin domain-containing protein</fullName>
    </recommendedName>
</protein>
<dbReference type="InterPro" id="IPR042098">
    <property type="entry name" value="TauD-like_sf"/>
</dbReference>
<dbReference type="InterPro" id="IPR016186">
    <property type="entry name" value="C-type_lectin-like/link_sf"/>
</dbReference>
<comment type="similarity">
    <text evidence="1">Belongs to the TfdA dioxygenase family.</text>
</comment>
<dbReference type="SUPFAM" id="SSF56436">
    <property type="entry name" value="C-type lectin-like"/>
    <property type="match status" value="1"/>
</dbReference>
<dbReference type="Gene3D" id="3.60.130.10">
    <property type="entry name" value="Clavaminate synthase-like"/>
    <property type="match status" value="1"/>
</dbReference>
<dbReference type="AlphaFoldDB" id="A0A210R112"/>
<dbReference type="InterPro" id="IPR003819">
    <property type="entry name" value="TauD/TfdA-like"/>
</dbReference>
<keyword evidence="3" id="KW-0223">Dioxygenase</keyword>
<dbReference type="InterPro" id="IPR001304">
    <property type="entry name" value="C-type_lectin-like"/>
</dbReference>
<dbReference type="GO" id="GO:0051213">
    <property type="term" value="F:dioxygenase activity"/>
    <property type="evidence" value="ECO:0007669"/>
    <property type="project" value="UniProtKB-KW"/>
</dbReference>
<feature type="signal peptide" evidence="6">
    <location>
        <begin position="1"/>
        <end position="18"/>
    </location>
</feature>
<dbReference type="OrthoDB" id="10255512at2759"/>
<feature type="chain" id="PRO_5012939476" description="C-type lectin domain-containing protein" evidence="6">
    <location>
        <begin position="19"/>
        <end position="479"/>
    </location>
</feature>